<dbReference type="InterPro" id="IPR028129">
    <property type="entry name" value="Consortin_C"/>
</dbReference>
<dbReference type="AlphaFoldDB" id="A0A8C5PDP7"/>
<evidence type="ECO:0000259" key="3">
    <source>
        <dbReference type="Pfam" id="PF15281"/>
    </source>
</evidence>
<dbReference type="PANTHER" id="PTHR28581:SF1">
    <property type="entry name" value="CONSORTIN"/>
    <property type="match status" value="1"/>
</dbReference>
<dbReference type="GeneTree" id="ENSGT00390000005861"/>
<dbReference type="GO" id="GO:0005802">
    <property type="term" value="C:trans-Golgi network"/>
    <property type="evidence" value="ECO:0007669"/>
    <property type="project" value="InterPro"/>
</dbReference>
<dbReference type="Proteomes" id="UP000694569">
    <property type="component" value="Unplaced"/>
</dbReference>
<dbReference type="GO" id="GO:0005886">
    <property type="term" value="C:plasma membrane"/>
    <property type="evidence" value="ECO:0007669"/>
    <property type="project" value="TreeGrafter"/>
</dbReference>
<evidence type="ECO:0000313" key="5">
    <source>
        <dbReference type="Ensembl" id="ENSLLEP00000015415.1"/>
    </source>
</evidence>
<feature type="region of interest" description="Disordered" evidence="1">
    <location>
        <begin position="446"/>
        <end position="490"/>
    </location>
</feature>
<reference evidence="5" key="1">
    <citation type="submission" date="2025-08" db="UniProtKB">
        <authorList>
            <consortium name="Ensembl"/>
        </authorList>
    </citation>
    <scope>IDENTIFICATION</scope>
</reference>
<dbReference type="PANTHER" id="PTHR28581">
    <property type="entry name" value="CONSORTIN"/>
    <property type="match status" value="1"/>
</dbReference>
<dbReference type="Pfam" id="PF22883">
    <property type="entry name" value="Consortin_N"/>
    <property type="match status" value="1"/>
</dbReference>
<feature type="transmembrane region" description="Helical" evidence="2">
    <location>
        <begin position="629"/>
        <end position="652"/>
    </location>
</feature>
<evidence type="ECO:0000256" key="1">
    <source>
        <dbReference type="SAM" id="MobiDB-lite"/>
    </source>
</evidence>
<feature type="compositionally biased region" description="Polar residues" evidence="1">
    <location>
        <begin position="389"/>
        <end position="406"/>
    </location>
</feature>
<organism evidence="5 6">
    <name type="scientific">Leptobrachium leishanense</name>
    <name type="common">Leishan spiny toad</name>
    <dbReference type="NCBI Taxonomy" id="445787"/>
    <lineage>
        <taxon>Eukaryota</taxon>
        <taxon>Metazoa</taxon>
        <taxon>Chordata</taxon>
        <taxon>Craniata</taxon>
        <taxon>Vertebrata</taxon>
        <taxon>Euteleostomi</taxon>
        <taxon>Amphibia</taxon>
        <taxon>Batrachia</taxon>
        <taxon>Anura</taxon>
        <taxon>Pelobatoidea</taxon>
        <taxon>Megophryidae</taxon>
        <taxon>Leptobrachium</taxon>
    </lineage>
</organism>
<accession>A0A8C5PDP7</accession>
<evidence type="ECO:0000313" key="6">
    <source>
        <dbReference type="Proteomes" id="UP000694569"/>
    </source>
</evidence>
<feature type="region of interest" description="Disordered" evidence="1">
    <location>
        <begin position="108"/>
        <end position="143"/>
    </location>
</feature>
<feature type="region of interest" description="Disordered" evidence="1">
    <location>
        <begin position="285"/>
        <end position="328"/>
    </location>
</feature>
<evidence type="ECO:0000259" key="4">
    <source>
        <dbReference type="Pfam" id="PF22883"/>
    </source>
</evidence>
<dbReference type="GO" id="GO:0071253">
    <property type="term" value="F:connexin binding"/>
    <property type="evidence" value="ECO:0007669"/>
    <property type="project" value="InterPro"/>
</dbReference>
<feature type="compositionally biased region" description="Basic and acidic residues" evidence="1">
    <location>
        <begin position="288"/>
        <end position="313"/>
    </location>
</feature>
<keyword evidence="2" id="KW-0812">Transmembrane</keyword>
<keyword evidence="6" id="KW-1185">Reference proteome</keyword>
<dbReference type="InterPro" id="IPR042318">
    <property type="entry name" value="Consortin"/>
</dbReference>
<gene>
    <name evidence="5" type="primary">CNST</name>
</gene>
<dbReference type="Pfam" id="PF15281">
    <property type="entry name" value="Consortin_C"/>
    <property type="match status" value="1"/>
</dbReference>
<dbReference type="GO" id="GO:0042998">
    <property type="term" value="P:positive regulation of Golgi to plasma membrane protein transport"/>
    <property type="evidence" value="ECO:0007669"/>
    <property type="project" value="InterPro"/>
</dbReference>
<dbReference type="InterPro" id="IPR054132">
    <property type="entry name" value="Consortin_N"/>
</dbReference>
<evidence type="ECO:0000256" key="2">
    <source>
        <dbReference type="SAM" id="Phobius"/>
    </source>
</evidence>
<dbReference type="Ensembl" id="ENSLLET00000016002.1">
    <property type="protein sequence ID" value="ENSLLEP00000015415.1"/>
    <property type="gene ID" value="ENSLLEG00000009811.1"/>
</dbReference>
<dbReference type="GO" id="GO:0030133">
    <property type="term" value="C:transport vesicle"/>
    <property type="evidence" value="ECO:0007669"/>
    <property type="project" value="TreeGrafter"/>
</dbReference>
<feature type="compositionally biased region" description="Polar residues" evidence="1">
    <location>
        <begin position="354"/>
        <end position="368"/>
    </location>
</feature>
<dbReference type="OrthoDB" id="9894200at2759"/>
<feature type="compositionally biased region" description="Basic residues" evidence="1">
    <location>
        <begin position="108"/>
        <end position="122"/>
    </location>
</feature>
<reference evidence="5" key="2">
    <citation type="submission" date="2025-09" db="UniProtKB">
        <authorList>
            <consortium name="Ensembl"/>
        </authorList>
    </citation>
    <scope>IDENTIFICATION</scope>
</reference>
<keyword evidence="2" id="KW-1133">Transmembrane helix</keyword>
<feature type="region of interest" description="Disordered" evidence="1">
    <location>
        <begin position="346"/>
        <end position="421"/>
    </location>
</feature>
<keyword evidence="2" id="KW-0472">Membrane</keyword>
<sequence>MNTKETPHDLLQTRSEVDFALIDELRVKEPSYLPTSDVNENKVDGEKGDTVIGNKTTRVNSDAQDTINNNENCNLMCGQVSCKNSCEDNDGSVTAALSVREMASCHGKRTAGRRNGKNRKNCNSKSTEFVPADMDSNASDPNTCLEQRNQKQLRDSLFLLIQDGFEQTDDARMLPTCLHQIAETYFQEEDYEMAIQFIQLEREYHEQLLANLSAIQEQWEAKQKTTDLTSLTSPRKSENNFSSTELKRLRTICVSHQHPKILRNRAFCSEQSTIIHRLKPLIVSPINHDVDGPADSPDRRSRSGSKPTKDGKPGLEAMTESSPPDTGAAAEVIKKAADHQAVPKLGHTEEHQSRSSGGTSKAHTQSTGAVGRANAVSSLSGDAVKKNKISQPEATPHCSNDASNIETFPEDPRGIQPGKPMVDKLISAGKAEADCVSAAQRDLPGESLSLECSGLDQKDKVGSYKEKPHTGGRGGTEEAPQKNFDSGTAEDIQEDLCKSSFATTDLQTCLEEGESEQQVTLEFSSGLLNGDLKESESFPGFQEADEDMSPSPGDAILGDSFLSLDELAKRIQVEEVHPAAGLVSILKKRSKSEGEPIVQHQIKPTKRKVRFQEAEDVLDQEEIGGGSCILLIILCIATVFLSIGGTALYCTFGDLESSVCKDFSANMDFYYSQVLQGIKELERWLFIT</sequence>
<protein>
    <submittedName>
        <fullName evidence="5">Consortin, connexin sorting protein</fullName>
    </submittedName>
</protein>
<proteinExistence type="predicted"/>
<name>A0A8C5PDP7_9ANUR</name>
<feature type="domain" description="Consortin N-terminal" evidence="4">
    <location>
        <begin position="170"/>
        <end position="220"/>
    </location>
</feature>
<feature type="compositionally biased region" description="Basic and acidic residues" evidence="1">
    <location>
        <begin position="456"/>
        <end position="480"/>
    </location>
</feature>
<feature type="domain" description="Consortin C-terminal" evidence="3">
    <location>
        <begin position="575"/>
        <end position="685"/>
    </location>
</feature>